<dbReference type="SUPFAM" id="SSF53098">
    <property type="entry name" value="Ribonuclease H-like"/>
    <property type="match status" value="1"/>
</dbReference>
<dbReference type="PANTHER" id="PTHR45913:SF5">
    <property type="entry name" value="GENERAL TRANSCRIPTION FACTOR II-I REPEAT DOMAIN-CONTAINING PROTEIN 2A-LIKE PROTEIN"/>
    <property type="match status" value="1"/>
</dbReference>
<dbReference type="InterPro" id="IPR040647">
    <property type="entry name" value="SPIN-DOC_Znf-C2H2"/>
</dbReference>
<evidence type="ECO:0000259" key="1">
    <source>
        <dbReference type="Pfam" id="PF05699"/>
    </source>
</evidence>
<dbReference type="PANTHER" id="PTHR45913">
    <property type="entry name" value="EPM2A-INTERACTING PROTEIN 1"/>
    <property type="match status" value="1"/>
</dbReference>
<organism evidence="3 4">
    <name type="scientific">Pelodiscus sinensis</name>
    <name type="common">Chinese softshell turtle</name>
    <name type="synonym">Trionyx sinensis</name>
    <dbReference type="NCBI Taxonomy" id="13735"/>
    <lineage>
        <taxon>Eukaryota</taxon>
        <taxon>Metazoa</taxon>
        <taxon>Chordata</taxon>
        <taxon>Craniata</taxon>
        <taxon>Vertebrata</taxon>
        <taxon>Euteleostomi</taxon>
        <taxon>Archelosauria</taxon>
        <taxon>Testudinata</taxon>
        <taxon>Testudines</taxon>
        <taxon>Cryptodira</taxon>
        <taxon>Trionychia</taxon>
        <taxon>Trionychidae</taxon>
        <taxon>Pelodiscus</taxon>
    </lineage>
</organism>
<dbReference type="eggNOG" id="ENOG502QS6T">
    <property type="taxonomic scope" value="Eukaryota"/>
</dbReference>
<evidence type="ECO:0000313" key="3">
    <source>
        <dbReference type="Ensembl" id="ENSPSIP00000017004.1"/>
    </source>
</evidence>
<dbReference type="GeneTree" id="ENSGT00950000182812"/>
<name>K7G9P3_PELSI</name>
<dbReference type="InterPro" id="IPR008906">
    <property type="entry name" value="HATC_C_dom"/>
</dbReference>
<keyword evidence="4" id="KW-1185">Reference proteome</keyword>
<proteinExistence type="predicted"/>
<dbReference type="Pfam" id="PF05699">
    <property type="entry name" value="Dimer_Tnp_hAT"/>
    <property type="match status" value="1"/>
</dbReference>
<reference evidence="3" key="4">
    <citation type="submission" date="2025-09" db="UniProtKB">
        <authorList>
            <consortium name="Ensembl"/>
        </authorList>
    </citation>
    <scope>IDENTIFICATION</scope>
</reference>
<dbReference type="AlphaFoldDB" id="K7G9P3"/>
<evidence type="ECO:0000259" key="2">
    <source>
        <dbReference type="Pfam" id="PF18658"/>
    </source>
</evidence>
<reference evidence="3" key="3">
    <citation type="submission" date="2025-08" db="UniProtKB">
        <authorList>
            <consortium name="Ensembl"/>
        </authorList>
    </citation>
    <scope>IDENTIFICATION</scope>
</reference>
<evidence type="ECO:0000313" key="4">
    <source>
        <dbReference type="Proteomes" id="UP000007267"/>
    </source>
</evidence>
<feature type="domain" description="HAT C-terminal dimerisation" evidence="1">
    <location>
        <begin position="601"/>
        <end position="657"/>
    </location>
</feature>
<reference evidence="4" key="2">
    <citation type="journal article" date="2013" name="Nat. Genet.">
        <title>The draft genomes of soft-shell turtle and green sea turtle yield insights into the development and evolution of the turtle-specific body plan.</title>
        <authorList>
            <person name="Wang Z."/>
            <person name="Pascual-Anaya J."/>
            <person name="Zadissa A."/>
            <person name="Li W."/>
            <person name="Niimura Y."/>
            <person name="Huang Z."/>
            <person name="Li C."/>
            <person name="White S."/>
            <person name="Xiong Z."/>
            <person name="Fang D."/>
            <person name="Wang B."/>
            <person name="Ming Y."/>
            <person name="Chen Y."/>
            <person name="Zheng Y."/>
            <person name="Kuraku S."/>
            <person name="Pignatelli M."/>
            <person name="Herrero J."/>
            <person name="Beal K."/>
            <person name="Nozawa M."/>
            <person name="Li Q."/>
            <person name="Wang J."/>
            <person name="Zhang H."/>
            <person name="Yu L."/>
            <person name="Shigenobu S."/>
            <person name="Wang J."/>
            <person name="Liu J."/>
            <person name="Flicek P."/>
            <person name="Searle S."/>
            <person name="Wang J."/>
            <person name="Kuratani S."/>
            <person name="Yin Y."/>
            <person name="Aken B."/>
            <person name="Zhang G."/>
            <person name="Irie N."/>
        </authorList>
    </citation>
    <scope>NUCLEOTIDE SEQUENCE [LARGE SCALE GENOMIC DNA]</scope>
    <source>
        <strain evidence="4">Daiwa-1</strain>
    </source>
</reference>
<dbReference type="Proteomes" id="UP000007267">
    <property type="component" value="Unassembled WGS sequence"/>
</dbReference>
<dbReference type="HOGENOM" id="CLU_021316_5_1_1"/>
<dbReference type="Pfam" id="PF18658">
    <property type="entry name" value="zf-C2H2_12"/>
    <property type="match status" value="1"/>
</dbReference>
<feature type="domain" description="SPIN-DOC-like zinc-finger" evidence="2">
    <location>
        <begin position="104"/>
        <end position="161"/>
    </location>
</feature>
<protein>
    <submittedName>
        <fullName evidence="3">General transcription factor II-I repeat domain-containing protein 2-like</fullName>
    </submittedName>
</protein>
<dbReference type="Ensembl" id="ENSPSIT00000017082.1">
    <property type="protein sequence ID" value="ENSPSIP00000017004.1"/>
    <property type="gene ID" value="ENSPSIG00000015142.1"/>
</dbReference>
<dbReference type="EMBL" id="AGCU01004281">
    <property type="status" value="NOT_ANNOTATED_CDS"/>
    <property type="molecule type" value="Genomic_DNA"/>
</dbReference>
<dbReference type="GO" id="GO:0046983">
    <property type="term" value="F:protein dimerization activity"/>
    <property type="evidence" value="ECO:0007669"/>
    <property type="project" value="InterPro"/>
</dbReference>
<reference evidence="4" key="1">
    <citation type="submission" date="2011-10" db="EMBL/GenBank/DDBJ databases">
        <authorList>
            <consortium name="Soft-shell Turtle Genome Consortium"/>
        </authorList>
    </citation>
    <scope>NUCLEOTIDE SEQUENCE [LARGE SCALE GENOMIC DNA]</scope>
    <source>
        <strain evidence="4">Daiwa-1</strain>
    </source>
</reference>
<dbReference type="OMA" id="STKLELW"/>
<sequence>MEDREIPVETIPQLEIKLEDQKEQTMCSVAAEENKRKLFCEGNGEVISVICDETLGHRSDMFMPVEDAAQEYEMVPSGVAYKQPYKETSPPKKRKVDDERRRFQDKWTVDYFVIGCKQSASCLICQHRVSVLKEYNIKRHYTTKHAQLYDKFQGEERERMVLQLKREVVKQQQLFQKVRKESAVLASYAVSEMIAKCGKPFTDGEFIKQCIVKVSEFVCPDRRDVFSNISLSPNAIAERILELSKDIDGQLIEKSTTFCAYSIAVDSTSLIDSPQLAIFVRGVDENFAVTEELLSLATVRGRTTANKIFHCLTEALEQHGLPWHLLAGLTTDGAPVMVDPQNGLVPLVQRKMTEENTEQPVVLHCIIHQQTVCSKSLKFDNVLSVVVKCMNFIRSRGLQRRQLRAFLEEIESKYGDMLYFTEVYWLSRGSALKRFFELKTEVKRFMEEIKVPVPEFEDPRWMTDLAFLVDVTQELNILNLKLQDSDHLVTAVYDNVRAFTTKLKLWKNQISHGNLTHFPTCKSLVEELGPETSFSGPVYANKLDLLLQEFDQRLAGFKMHKESFNMFANPFSVDVETVPCDLQMELIDMQCNSSLKTKFRETEDVIEFFKQLPPSFPNLCKAFRKIMSLFGSTYIYETLFSAMNRLKHRTQLSDAHLAATMKVSTVQSLRPNILRLTELKCFRVSGKR</sequence>
<accession>K7G9P3</accession>
<dbReference type="InterPro" id="IPR012337">
    <property type="entry name" value="RNaseH-like_sf"/>
</dbReference>